<dbReference type="Gene3D" id="3.20.20.80">
    <property type="entry name" value="Glycosidases"/>
    <property type="match status" value="1"/>
</dbReference>
<evidence type="ECO:0000256" key="3">
    <source>
        <dbReference type="ARBA" id="ARBA00012601"/>
    </source>
</evidence>
<dbReference type="PANTHER" id="PTHR34142:SF5">
    <property type="entry name" value="CBM1 DOMAIN-CONTAINING PROTEIN"/>
    <property type="match status" value="1"/>
</dbReference>
<evidence type="ECO:0000256" key="2">
    <source>
        <dbReference type="ARBA" id="ARBA00005641"/>
    </source>
</evidence>
<dbReference type="InterPro" id="IPR001547">
    <property type="entry name" value="Glyco_hydro_5"/>
</dbReference>
<gene>
    <name evidence="9" type="primary">EG5A_2</name>
    <name evidence="9" type="ORF">VNI00_006218</name>
</gene>
<evidence type="ECO:0000256" key="4">
    <source>
        <dbReference type="ARBA" id="ARBA00022801"/>
    </source>
</evidence>
<evidence type="ECO:0000256" key="7">
    <source>
        <dbReference type="SAM" id="SignalP"/>
    </source>
</evidence>
<accession>A0AAW0D993</accession>
<comment type="catalytic activity">
    <reaction evidence="1">
        <text>Endohydrolysis of (1-&gt;4)-beta-D-glucosidic linkages in cellulose, lichenin and cereal beta-D-glucans.</text>
        <dbReference type="EC" id="3.2.1.4"/>
    </reaction>
</comment>
<sequence length="345" mass="37488">MKLQSIAAIALGFASSCQAASSLPFLGGVNTAGYDFTVYTNGSFSGIGLSPPVFQFEHFASQGVNVFRVPFAWQLMTPTLGGNIDGNFFSRYDATVQAALSSSSRPWVILDLHNYARWNGGIIAQGGPTNDQYASVWSQIAARYAGNSKIIFGIMNEPHDVPSVQTWVNSAQVAINAIRKAGATTQHILIPGSSWTSAEYFPTEAGPLLVKLKDPAHDNTDLLLFDVHKYLDVDNSGTHLECVTSNIQVFQNLANFLRANGNRQAILSETGGGNTDSCKQHLFEQLQFVKQNSDVLRGFTAWSAGSFDNTYELTLSPNGNQDQPLWTAAKDPAEHAYYAVRPNLP</sequence>
<keyword evidence="7" id="KW-0732">Signal</keyword>
<proteinExistence type="inferred from homology"/>
<organism evidence="9 10">
    <name type="scientific">Paramarasmius palmivorus</name>
    <dbReference type="NCBI Taxonomy" id="297713"/>
    <lineage>
        <taxon>Eukaryota</taxon>
        <taxon>Fungi</taxon>
        <taxon>Dikarya</taxon>
        <taxon>Basidiomycota</taxon>
        <taxon>Agaricomycotina</taxon>
        <taxon>Agaricomycetes</taxon>
        <taxon>Agaricomycetidae</taxon>
        <taxon>Agaricales</taxon>
        <taxon>Marasmiineae</taxon>
        <taxon>Marasmiaceae</taxon>
        <taxon>Paramarasmius</taxon>
    </lineage>
</organism>
<dbReference type="SUPFAM" id="SSF51445">
    <property type="entry name" value="(Trans)glycosidases"/>
    <property type="match status" value="1"/>
</dbReference>
<dbReference type="EMBL" id="JAYKXP010000018">
    <property type="protein sequence ID" value="KAK7047890.1"/>
    <property type="molecule type" value="Genomic_DNA"/>
</dbReference>
<feature type="signal peptide" evidence="7">
    <location>
        <begin position="1"/>
        <end position="19"/>
    </location>
</feature>
<evidence type="ECO:0000313" key="10">
    <source>
        <dbReference type="Proteomes" id="UP001383192"/>
    </source>
</evidence>
<name>A0AAW0D993_9AGAR</name>
<dbReference type="PROSITE" id="PS51257">
    <property type="entry name" value="PROKAR_LIPOPROTEIN"/>
    <property type="match status" value="1"/>
</dbReference>
<dbReference type="EC" id="3.2.1.4" evidence="3"/>
<evidence type="ECO:0000259" key="8">
    <source>
        <dbReference type="Pfam" id="PF00150"/>
    </source>
</evidence>
<dbReference type="InterPro" id="IPR018087">
    <property type="entry name" value="Glyco_hydro_5_CS"/>
</dbReference>
<evidence type="ECO:0000313" key="9">
    <source>
        <dbReference type="EMBL" id="KAK7047890.1"/>
    </source>
</evidence>
<keyword evidence="4 6" id="KW-0378">Hydrolase</keyword>
<keyword evidence="5 6" id="KW-0326">Glycosidase</keyword>
<feature type="domain" description="Glycoside hydrolase family 5" evidence="8">
    <location>
        <begin position="58"/>
        <end position="304"/>
    </location>
</feature>
<keyword evidence="10" id="KW-1185">Reference proteome</keyword>
<reference evidence="9 10" key="1">
    <citation type="submission" date="2024-01" db="EMBL/GenBank/DDBJ databases">
        <title>A draft genome for a cacao thread blight-causing isolate of Paramarasmius palmivorus.</title>
        <authorList>
            <person name="Baruah I.K."/>
            <person name="Bukari Y."/>
            <person name="Amoako-Attah I."/>
            <person name="Meinhardt L.W."/>
            <person name="Bailey B.A."/>
            <person name="Cohen S.P."/>
        </authorList>
    </citation>
    <scope>NUCLEOTIDE SEQUENCE [LARGE SCALE GENOMIC DNA]</scope>
    <source>
        <strain evidence="9 10">GH-12</strain>
    </source>
</reference>
<dbReference type="GO" id="GO:0008810">
    <property type="term" value="F:cellulase activity"/>
    <property type="evidence" value="ECO:0007669"/>
    <property type="project" value="UniProtKB-EC"/>
</dbReference>
<comment type="similarity">
    <text evidence="2 6">Belongs to the glycosyl hydrolase 5 (cellulase A) family.</text>
</comment>
<dbReference type="InterPro" id="IPR017853">
    <property type="entry name" value="GH"/>
</dbReference>
<dbReference type="Pfam" id="PF00150">
    <property type="entry name" value="Cellulase"/>
    <property type="match status" value="1"/>
</dbReference>
<feature type="chain" id="PRO_5043776883" description="cellulase" evidence="7">
    <location>
        <begin position="20"/>
        <end position="345"/>
    </location>
</feature>
<comment type="caution">
    <text evidence="9">The sequence shown here is derived from an EMBL/GenBank/DDBJ whole genome shotgun (WGS) entry which is preliminary data.</text>
</comment>
<dbReference type="PANTHER" id="PTHR34142">
    <property type="entry name" value="ENDO-BETA-1,4-GLUCANASE A"/>
    <property type="match status" value="1"/>
</dbReference>
<dbReference type="Proteomes" id="UP001383192">
    <property type="component" value="Unassembled WGS sequence"/>
</dbReference>
<dbReference type="PROSITE" id="PS00659">
    <property type="entry name" value="GLYCOSYL_HYDROL_F5"/>
    <property type="match status" value="1"/>
</dbReference>
<evidence type="ECO:0000256" key="1">
    <source>
        <dbReference type="ARBA" id="ARBA00000966"/>
    </source>
</evidence>
<dbReference type="GO" id="GO:0009251">
    <property type="term" value="P:glucan catabolic process"/>
    <property type="evidence" value="ECO:0007669"/>
    <property type="project" value="TreeGrafter"/>
</dbReference>
<dbReference type="AlphaFoldDB" id="A0AAW0D993"/>
<protein>
    <recommendedName>
        <fullName evidence="3">cellulase</fullName>
        <ecNumber evidence="3">3.2.1.4</ecNumber>
    </recommendedName>
</protein>
<evidence type="ECO:0000256" key="6">
    <source>
        <dbReference type="RuleBase" id="RU361153"/>
    </source>
</evidence>
<evidence type="ECO:0000256" key="5">
    <source>
        <dbReference type="ARBA" id="ARBA00023295"/>
    </source>
</evidence>